<sequence>MKSLSRLGTQPASLPLAADDILEFHAARLLLLMKVCGIAGRIDGLTKMAKLDFFTRYPEFFEVARAAIAKTPSDRDITANHHQAVEASMVRHHYGPWDKRYYHVLAHLEAKQLISVVKEKNSYQISLTALGKESAQRLAERPSFAPLIARLKQVKAAFGAKSGNYLKGLIYRIFDTEVSRREMGRVIQR</sequence>
<name>A0ABU0LVU4_9HYPH</name>
<gene>
    <name evidence="1" type="ORF">QOZ99_003640</name>
</gene>
<dbReference type="Proteomes" id="UP001235094">
    <property type="component" value="Unassembled WGS sequence"/>
</dbReference>
<evidence type="ECO:0000313" key="2">
    <source>
        <dbReference type="Proteomes" id="UP001235094"/>
    </source>
</evidence>
<accession>A0ABU0LVU4</accession>
<comment type="caution">
    <text evidence="1">The sequence shown here is derived from an EMBL/GenBank/DDBJ whole genome shotgun (WGS) entry which is preliminary data.</text>
</comment>
<keyword evidence="1" id="KW-0238">DNA-binding</keyword>
<reference evidence="1 2" key="1">
    <citation type="submission" date="2023-07" db="EMBL/GenBank/DDBJ databases">
        <title>Genomic Encyclopedia of Type Strains, Phase IV (KMG-IV): sequencing the most valuable type-strain genomes for metagenomic binning, comparative biology and taxonomic classification.</title>
        <authorList>
            <person name="Goeker M."/>
        </authorList>
    </citation>
    <scope>NUCLEOTIDE SEQUENCE [LARGE SCALE GENOMIC DNA]</scope>
    <source>
        <strain evidence="1 2">DSM 15561</strain>
    </source>
</reference>
<protein>
    <submittedName>
        <fullName evidence="1">DNA-binding PadR family transcriptional regulator</fullName>
    </submittedName>
</protein>
<proteinExistence type="predicted"/>
<keyword evidence="2" id="KW-1185">Reference proteome</keyword>
<organism evidence="1 2">
    <name type="scientific">Ancylobacter amanitiformis</name>
    <dbReference type="NCBI Taxonomy" id="217069"/>
    <lineage>
        <taxon>Bacteria</taxon>
        <taxon>Pseudomonadati</taxon>
        <taxon>Pseudomonadota</taxon>
        <taxon>Alphaproteobacteria</taxon>
        <taxon>Hyphomicrobiales</taxon>
        <taxon>Xanthobacteraceae</taxon>
        <taxon>Ancylobacter</taxon>
    </lineage>
</organism>
<dbReference type="EMBL" id="JAUSVR010000015">
    <property type="protein sequence ID" value="MDQ0512728.1"/>
    <property type="molecule type" value="Genomic_DNA"/>
</dbReference>
<dbReference type="GO" id="GO:0003677">
    <property type="term" value="F:DNA binding"/>
    <property type="evidence" value="ECO:0007669"/>
    <property type="project" value="UniProtKB-KW"/>
</dbReference>
<evidence type="ECO:0000313" key="1">
    <source>
        <dbReference type="EMBL" id="MDQ0512728.1"/>
    </source>
</evidence>
<dbReference type="RefSeq" id="WP_306891397.1">
    <property type="nucleotide sequence ID" value="NZ_JAUSVR010000015.1"/>
</dbReference>